<evidence type="ECO:0000256" key="7">
    <source>
        <dbReference type="ARBA" id="ARBA00022692"/>
    </source>
</evidence>
<evidence type="ECO:0000256" key="10">
    <source>
        <dbReference type="ARBA" id="ARBA00022833"/>
    </source>
</evidence>
<evidence type="ECO:0000256" key="17">
    <source>
        <dbReference type="ARBA" id="ARBA00047308"/>
    </source>
</evidence>
<dbReference type="GO" id="GO:0005886">
    <property type="term" value="C:plasma membrane"/>
    <property type="evidence" value="ECO:0007669"/>
    <property type="project" value="UniProtKB-SubCell"/>
</dbReference>
<dbReference type="Gene3D" id="3.40.50.1000">
    <property type="entry name" value="HAD superfamily/HAD-like"/>
    <property type="match status" value="1"/>
</dbReference>
<dbReference type="SFLD" id="SFLDG00002">
    <property type="entry name" value="C1.7:_P-type_atpase_like"/>
    <property type="match status" value="1"/>
</dbReference>
<evidence type="ECO:0000256" key="19">
    <source>
        <dbReference type="RuleBase" id="RU362081"/>
    </source>
</evidence>
<dbReference type="Pfam" id="PF00403">
    <property type="entry name" value="HMA"/>
    <property type="match status" value="2"/>
</dbReference>
<keyword evidence="9 19" id="KW-0547">Nucleotide-binding</keyword>
<organism evidence="22 23">
    <name type="scientific">Aquibacillus salsiterrae</name>
    <dbReference type="NCBI Taxonomy" id="2950439"/>
    <lineage>
        <taxon>Bacteria</taxon>
        <taxon>Bacillati</taxon>
        <taxon>Bacillota</taxon>
        <taxon>Bacilli</taxon>
        <taxon>Bacillales</taxon>
        <taxon>Bacillaceae</taxon>
        <taxon>Aquibacillus</taxon>
    </lineage>
</organism>
<dbReference type="PRINTS" id="PR00119">
    <property type="entry name" value="CATATPASE"/>
</dbReference>
<evidence type="ECO:0000256" key="1">
    <source>
        <dbReference type="ARBA" id="ARBA00004651"/>
    </source>
</evidence>
<keyword evidence="7 19" id="KW-0812">Transmembrane</keyword>
<sequence>MGAARKIKQEYLLEGLDCANCAAKIENGVSKVKGVDNCSVNFATKTISFDVEEQQHSEVSGNAKKVITKLEPGIDVRDKNQASKSKVFLLEGLDCANCAAKVEKHVGKMDGVASSNVDFVSKKLTVELNTADDLSETIKQTVTRLEPHIHPKEMGANQSRGHDHDDGHGHDHSHEGGIKPLITRLVIGSIISIIPFLGDFIPGVEIALFAIGYLIIGGDIVWRAIRNISRGQVFDEHFLMSIATIGAFLIGEYPEGIAVMLFFQVGELFQSIAVNRSRNSISELMDIRPDYANLQVDGETKTVSPEEVKVGDYIVVKPGEKVPLDGKVVKGNSLVDTSALTGESLPRDVEAGSDVLSGFINKNGVITVEVTKPFADSTVSKILELVQNASGRKAPTEKFITKFARYYTPVVVIIAALVALIPPLVVPGATFSEWIYRALIFLVISCPCALVVSIPLGFFGGIGGAAKQGILVKGANYLEALNSVKYAVFDKTGTLTKGVFQVTHVEPSSNVTKDELLEYAAYAEVHSNHPIATSILNAYEKQVNEAHVLNYNEVSGHGIEVEVNGKQILAGNSKLMVKENIEDVTPSKVGTVVHVAVDHVYAGHIIISDEIKDDAIKAIKELKALGIKKTVMLTGDSKAVATEVSEALQLDEFYAELLPHEKVEMMEKIDEQKLAGEKSIFVGDGINDTPVLARADIGVAMGGLGSDAAIEAADVVIMTDEPSRLADGIRKARYTRKIVWQNISLALGIKAIVLLLGVLGLATMWEAIISDVGVTLLAVLNSMRVLRNK</sequence>
<comment type="similarity">
    <text evidence="2 19">Belongs to the cation transport ATPase (P-type) (TC 3.A.3) family. Type IB subfamily.</text>
</comment>
<dbReference type="SUPFAM" id="SSF81665">
    <property type="entry name" value="Calcium ATPase, transmembrane domain M"/>
    <property type="match status" value="1"/>
</dbReference>
<dbReference type="Gene3D" id="3.40.1110.10">
    <property type="entry name" value="Calcium-transporting ATPase, cytoplasmic domain N"/>
    <property type="match status" value="1"/>
</dbReference>
<dbReference type="SUPFAM" id="SSF55008">
    <property type="entry name" value="HMA, heavy metal-associated domain"/>
    <property type="match status" value="2"/>
</dbReference>
<dbReference type="PROSITE" id="PS50846">
    <property type="entry name" value="HMA_2"/>
    <property type="match status" value="2"/>
</dbReference>
<evidence type="ECO:0000256" key="6">
    <source>
        <dbReference type="ARBA" id="ARBA00022553"/>
    </source>
</evidence>
<evidence type="ECO:0000256" key="14">
    <source>
        <dbReference type="ARBA" id="ARBA00022989"/>
    </source>
</evidence>
<feature type="domain" description="HMA" evidence="21">
    <location>
        <begin position="84"/>
        <end position="150"/>
    </location>
</feature>
<keyword evidence="4 19" id="KW-1003">Cell membrane</keyword>
<dbReference type="RefSeq" id="WP_272445782.1">
    <property type="nucleotide sequence ID" value="NZ_JAMQKC010000004.1"/>
</dbReference>
<dbReference type="SFLD" id="SFLDS00003">
    <property type="entry name" value="Haloacid_Dehalogenase"/>
    <property type="match status" value="1"/>
</dbReference>
<dbReference type="PROSITE" id="PS00154">
    <property type="entry name" value="ATPASE_E1_E2"/>
    <property type="match status" value="1"/>
</dbReference>
<dbReference type="CDD" id="cd00371">
    <property type="entry name" value="HMA"/>
    <property type="match status" value="2"/>
</dbReference>
<dbReference type="GO" id="GO:0046872">
    <property type="term" value="F:metal ion binding"/>
    <property type="evidence" value="ECO:0007669"/>
    <property type="project" value="UniProtKB-KW"/>
</dbReference>
<feature type="transmembrane region" description="Helical" evidence="19">
    <location>
        <begin position="739"/>
        <end position="761"/>
    </location>
</feature>
<dbReference type="Gene3D" id="3.30.70.100">
    <property type="match status" value="2"/>
</dbReference>
<evidence type="ECO:0000256" key="12">
    <source>
        <dbReference type="ARBA" id="ARBA00022842"/>
    </source>
</evidence>
<keyword evidence="23" id="KW-1185">Reference proteome</keyword>
<dbReference type="GO" id="GO:0008551">
    <property type="term" value="F:P-type cadmium transporter activity"/>
    <property type="evidence" value="ECO:0007669"/>
    <property type="project" value="UniProtKB-EC"/>
</dbReference>
<feature type="region of interest" description="Disordered" evidence="20">
    <location>
        <begin position="150"/>
        <end position="174"/>
    </location>
</feature>
<evidence type="ECO:0000256" key="2">
    <source>
        <dbReference type="ARBA" id="ARBA00006024"/>
    </source>
</evidence>
<dbReference type="PANTHER" id="PTHR48085:SF5">
    <property type="entry name" value="CADMIUM_ZINC-TRANSPORTING ATPASE HMA4-RELATED"/>
    <property type="match status" value="1"/>
</dbReference>
<dbReference type="InterPro" id="IPR051014">
    <property type="entry name" value="Cation_Transport_ATPase_IB"/>
</dbReference>
<dbReference type="SUPFAM" id="SSF81653">
    <property type="entry name" value="Calcium ATPase, transduction domain A"/>
    <property type="match status" value="1"/>
</dbReference>
<evidence type="ECO:0000256" key="16">
    <source>
        <dbReference type="ARBA" id="ARBA00023136"/>
    </source>
</evidence>
<dbReference type="PANTHER" id="PTHR48085">
    <property type="entry name" value="CADMIUM/ZINC-TRANSPORTING ATPASE HMA2-RELATED"/>
    <property type="match status" value="1"/>
</dbReference>
<dbReference type="InterPro" id="IPR023298">
    <property type="entry name" value="ATPase_P-typ_TM_dom_sf"/>
</dbReference>
<reference evidence="22" key="1">
    <citation type="submission" date="2022-06" db="EMBL/GenBank/DDBJ databases">
        <title>Aquibacillus sp. a new bacterium isolated from soil saline samples.</title>
        <authorList>
            <person name="Galisteo C."/>
            <person name="De La Haba R."/>
            <person name="Sanchez-Porro C."/>
            <person name="Ventosa A."/>
        </authorList>
    </citation>
    <scope>NUCLEOTIDE SEQUENCE</scope>
    <source>
        <strain evidence="22">3ASR75-54</strain>
    </source>
</reference>
<evidence type="ECO:0000256" key="5">
    <source>
        <dbReference type="ARBA" id="ARBA00022539"/>
    </source>
</evidence>
<evidence type="ECO:0000313" key="23">
    <source>
        <dbReference type="Proteomes" id="UP001145069"/>
    </source>
</evidence>
<evidence type="ECO:0000256" key="20">
    <source>
        <dbReference type="SAM" id="MobiDB-lite"/>
    </source>
</evidence>
<comment type="catalytic activity">
    <reaction evidence="18">
        <text>Cd(2+)(in) + ATP + H2O = Cd(2+)(out) + ADP + phosphate + H(+)</text>
        <dbReference type="Rhea" id="RHEA:12132"/>
        <dbReference type="ChEBI" id="CHEBI:15377"/>
        <dbReference type="ChEBI" id="CHEBI:15378"/>
        <dbReference type="ChEBI" id="CHEBI:30616"/>
        <dbReference type="ChEBI" id="CHEBI:43474"/>
        <dbReference type="ChEBI" id="CHEBI:48775"/>
        <dbReference type="ChEBI" id="CHEBI:456216"/>
        <dbReference type="EC" id="7.2.2.21"/>
    </reaction>
</comment>
<dbReference type="SUPFAM" id="SSF56784">
    <property type="entry name" value="HAD-like"/>
    <property type="match status" value="1"/>
</dbReference>
<dbReference type="NCBIfam" id="TIGR01525">
    <property type="entry name" value="ATPase-IB_hvy"/>
    <property type="match status" value="1"/>
</dbReference>
<feature type="compositionally biased region" description="Basic and acidic residues" evidence="20">
    <location>
        <begin position="160"/>
        <end position="174"/>
    </location>
</feature>
<protein>
    <submittedName>
        <fullName evidence="22">Cadmium-translocating P-type ATPase</fullName>
    </submittedName>
</protein>
<dbReference type="PRINTS" id="PR00941">
    <property type="entry name" value="CDATPASE"/>
</dbReference>
<evidence type="ECO:0000256" key="8">
    <source>
        <dbReference type="ARBA" id="ARBA00022723"/>
    </source>
</evidence>
<keyword evidence="13" id="KW-1278">Translocase</keyword>
<dbReference type="SFLD" id="SFLDF00027">
    <property type="entry name" value="p-type_atpase"/>
    <property type="match status" value="1"/>
</dbReference>
<feature type="domain" description="HMA" evidence="21">
    <location>
        <begin position="7"/>
        <end position="75"/>
    </location>
</feature>
<dbReference type="Pfam" id="PF00702">
    <property type="entry name" value="Hydrolase"/>
    <property type="match status" value="1"/>
</dbReference>
<dbReference type="InterPro" id="IPR008250">
    <property type="entry name" value="ATPase_P-typ_transduc_dom_A_sf"/>
</dbReference>
<dbReference type="InterPro" id="IPR017969">
    <property type="entry name" value="Heavy-metal-associated_CS"/>
</dbReference>
<keyword evidence="6" id="KW-0597">Phosphoprotein</keyword>
<dbReference type="InterPro" id="IPR006121">
    <property type="entry name" value="HMA_dom"/>
</dbReference>
<keyword evidence="3" id="KW-0813">Transport</keyword>
<name>A0A9X3WBR7_9BACI</name>
<dbReference type="Gene3D" id="2.70.150.10">
    <property type="entry name" value="Calcium-transporting ATPase, cytoplasmic transduction domain A"/>
    <property type="match status" value="1"/>
</dbReference>
<comment type="subcellular location">
    <subcellularLocation>
        <location evidence="1">Cell membrane</location>
        <topology evidence="1">Multi-pass membrane protein</topology>
    </subcellularLocation>
</comment>
<dbReference type="InterPro" id="IPR059000">
    <property type="entry name" value="ATPase_P-type_domA"/>
</dbReference>
<dbReference type="InterPro" id="IPR023299">
    <property type="entry name" value="ATPase_P-typ_cyto_dom_N"/>
</dbReference>
<evidence type="ECO:0000256" key="18">
    <source>
        <dbReference type="ARBA" id="ARBA00049338"/>
    </source>
</evidence>
<dbReference type="InterPro" id="IPR044492">
    <property type="entry name" value="P_typ_ATPase_HD_dom"/>
</dbReference>
<keyword evidence="11 19" id="KW-0067">ATP-binding</keyword>
<dbReference type="NCBIfam" id="TIGR01494">
    <property type="entry name" value="ATPase_P-type"/>
    <property type="match status" value="1"/>
</dbReference>
<dbReference type="Pfam" id="PF00122">
    <property type="entry name" value="E1-E2_ATPase"/>
    <property type="match status" value="1"/>
</dbReference>
<dbReference type="GO" id="GO:0016887">
    <property type="term" value="F:ATP hydrolysis activity"/>
    <property type="evidence" value="ECO:0007669"/>
    <property type="project" value="InterPro"/>
</dbReference>
<evidence type="ECO:0000256" key="15">
    <source>
        <dbReference type="ARBA" id="ARBA00023065"/>
    </source>
</evidence>
<feature type="transmembrane region" description="Helical" evidence="19">
    <location>
        <begin position="438"/>
        <end position="459"/>
    </location>
</feature>
<dbReference type="GO" id="GO:0005524">
    <property type="term" value="F:ATP binding"/>
    <property type="evidence" value="ECO:0007669"/>
    <property type="project" value="UniProtKB-UniRule"/>
</dbReference>
<accession>A0A9X3WBR7</accession>
<dbReference type="PROSITE" id="PS01047">
    <property type="entry name" value="HMA_1"/>
    <property type="match status" value="2"/>
</dbReference>
<dbReference type="Proteomes" id="UP001145069">
    <property type="component" value="Unassembled WGS sequence"/>
</dbReference>
<evidence type="ECO:0000256" key="13">
    <source>
        <dbReference type="ARBA" id="ARBA00022967"/>
    </source>
</evidence>
<keyword evidence="10" id="KW-0862">Zinc</keyword>
<dbReference type="NCBIfam" id="TIGR01512">
    <property type="entry name" value="ATPase-IB2_Cd"/>
    <property type="match status" value="1"/>
</dbReference>
<keyword evidence="16 19" id="KW-0472">Membrane</keyword>
<dbReference type="InterPro" id="IPR018303">
    <property type="entry name" value="ATPase_P-typ_P_site"/>
</dbReference>
<evidence type="ECO:0000256" key="11">
    <source>
        <dbReference type="ARBA" id="ARBA00022840"/>
    </source>
</evidence>
<dbReference type="AlphaFoldDB" id="A0A9X3WBR7"/>
<comment type="catalytic activity">
    <reaction evidence="17">
        <text>Zn(2+)(in) + ATP + H2O = Zn(2+)(out) + ADP + phosphate + H(+)</text>
        <dbReference type="Rhea" id="RHEA:20621"/>
        <dbReference type="ChEBI" id="CHEBI:15377"/>
        <dbReference type="ChEBI" id="CHEBI:15378"/>
        <dbReference type="ChEBI" id="CHEBI:29105"/>
        <dbReference type="ChEBI" id="CHEBI:30616"/>
        <dbReference type="ChEBI" id="CHEBI:43474"/>
        <dbReference type="ChEBI" id="CHEBI:456216"/>
        <dbReference type="EC" id="7.2.2.12"/>
    </reaction>
</comment>
<evidence type="ECO:0000256" key="4">
    <source>
        <dbReference type="ARBA" id="ARBA00022475"/>
    </source>
</evidence>
<dbReference type="GO" id="GO:0016463">
    <property type="term" value="F:P-type zinc transporter activity"/>
    <property type="evidence" value="ECO:0007669"/>
    <property type="project" value="UniProtKB-EC"/>
</dbReference>
<keyword evidence="8 19" id="KW-0479">Metal-binding</keyword>
<dbReference type="InterPro" id="IPR027256">
    <property type="entry name" value="P-typ_ATPase_IB"/>
</dbReference>
<dbReference type="InterPro" id="IPR036163">
    <property type="entry name" value="HMA_dom_sf"/>
</dbReference>
<dbReference type="InterPro" id="IPR001757">
    <property type="entry name" value="P_typ_ATPase"/>
</dbReference>
<comment type="caution">
    <text evidence="22">The sequence shown here is derived from an EMBL/GenBank/DDBJ whole genome shotgun (WGS) entry which is preliminary data.</text>
</comment>
<dbReference type="EMBL" id="JAMQKC010000004">
    <property type="protein sequence ID" value="MDC3416765.1"/>
    <property type="molecule type" value="Genomic_DNA"/>
</dbReference>
<proteinExistence type="inferred from homology"/>
<dbReference type="FunFam" id="3.40.1110.10:FF:000066">
    <property type="entry name" value="Cadmium-translocating P-type ATPase"/>
    <property type="match status" value="1"/>
</dbReference>
<dbReference type="InterPro" id="IPR036412">
    <property type="entry name" value="HAD-like_sf"/>
</dbReference>
<keyword evidence="5" id="KW-0104">Cadmium</keyword>
<gene>
    <name evidence="22" type="primary">cadA</name>
    <name evidence="22" type="ORF">NC799_07515</name>
</gene>
<feature type="transmembrane region" description="Helical" evidence="19">
    <location>
        <begin position="406"/>
        <end position="426"/>
    </location>
</feature>
<dbReference type="CDD" id="cd07548">
    <property type="entry name" value="P-type_ATPase-Cd_Zn_Co_like"/>
    <property type="match status" value="1"/>
</dbReference>
<evidence type="ECO:0000313" key="22">
    <source>
        <dbReference type="EMBL" id="MDC3416765.1"/>
    </source>
</evidence>
<evidence type="ECO:0000256" key="3">
    <source>
        <dbReference type="ARBA" id="ARBA00022448"/>
    </source>
</evidence>
<feature type="transmembrane region" description="Helical" evidence="19">
    <location>
        <begin position="204"/>
        <end position="222"/>
    </location>
</feature>
<keyword evidence="12" id="KW-0460">Magnesium</keyword>
<evidence type="ECO:0000259" key="21">
    <source>
        <dbReference type="PROSITE" id="PS50846"/>
    </source>
</evidence>
<evidence type="ECO:0000256" key="9">
    <source>
        <dbReference type="ARBA" id="ARBA00022741"/>
    </source>
</evidence>
<feature type="transmembrane region" description="Helical" evidence="19">
    <location>
        <begin position="767"/>
        <end position="786"/>
    </location>
</feature>
<dbReference type="FunFam" id="2.70.150.10:FF:000002">
    <property type="entry name" value="Copper-transporting ATPase 1, putative"/>
    <property type="match status" value="1"/>
</dbReference>
<keyword evidence="15" id="KW-0406">Ion transport</keyword>
<keyword evidence="14 19" id="KW-1133">Transmembrane helix</keyword>
<dbReference type="InterPro" id="IPR023214">
    <property type="entry name" value="HAD_sf"/>
</dbReference>